<evidence type="ECO:0000313" key="2">
    <source>
        <dbReference type="EMBL" id="TEB37798.1"/>
    </source>
</evidence>
<dbReference type="Proteomes" id="UP000298030">
    <property type="component" value="Unassembled WGS sequence"/>
</dbReference>
<gene>
    <name evidence="2" type="ORF">FA13DRAFT_1725444</name>
</gene>
<feature type="region of interest" description="Disordered" evidence="1">
    <location>
        <begin position="1"/>
        <end position="63"/>
    </location>
</feature>
<comment type="caution">
    <text evidence="2">The sequence shown here is derived from an EMBL/GenBank/DDBJ whole genome shotgun (WGS) entry which is preliminary data.</text>
</comment>
<feature type="compositionally biased region" description="Polar residues" evidence="1">
    <location>
        <begin position="53"/>
        <end position="63"/>
    </location>
</feature>
<dbReference type="AlphaFoldDB" id="A0A4Y7TV94"/>
<evidence type="ECO:0000256" key="1">
    <source>
        <dbReference type="SAM" id="MobiDB-lite"/>
    </source>
</evidence>
<protein>
    <submittedName>
        <fullName evidence="2">Uncharacterized protein</fullName>
    </submittedName>
</protein>
<accession>A0A4Y7TV94</accession>
<reference evidence="2 3" key="1">
    <citation type="journal article" date="2019" name="Nat. Ecol. Evol.">
        <title>Megaphylogeny resolves global patterns of mushroom evolution.</title>
        <authorList>
            <person name="Varga T."/>
            <person name="Krizsan K."/>
            <person name="Foldi C."/>
            <person name="Dima B."/>
            <person name="Sanchez-Garcia M."/>
            <person name="Sanchez-Ramirez S."/>
            <person name="Szollosi G.J."/>
            <person name="Szarkandi J.G."/>
            <person name="Papp V."/>
            <person name="Albert L."/>
            <person name="Andreopoulos W."/>
            <person name="Angelini C."/>
            <person name="Antonin V."/>
            <person name="Barry K.W."/>
            <person name="Bougher N.L."/>
            <person name="Buchanan P."/>
            <person name="Buyck B."/>
            <person name="Bense V."/>
            <person name="Catcheside P."/>
            <person name="Chovatia M."/>
            <person name="Cooper J."/>
            <person name="Damon W."/>
            <person name="Desjardin D."/>
            <person name="Finy P."/>
            <person name="Geml J."/>
            <person name="Haridas S."/>
            <person name="Hughes K."/>
            <person name="Justo A."/>
            <person name="Karasinski D."/>
            <person name="Kautmanova I."/>
            <person name="Kiss B."/>
            <person name="Kocsube S."/>
            <person name="Kotiranta H."/>
            <person name="LaButti K.M."/>
            <person name="Lechner B.E."/>
            <person name="Liimatainen K."/>
            <person name="Lipzen A."/>
            <person name="Lukacs Z."/>
            <person name="Mihaltcheva S."/>
            <person name="Morgado L.N."/>
            <person name="Niskanen T."/>
            <person name="Noordeloos M.E."/>
            <person name="Ohm R.A."/>
            <person name="Ortiz-Santana B."/>
            <person name="Ovrebo C."/>
            <person name="Racz N."/>
            <person name="Riley R."/>
            <person name="Savchenko A."/>
            <person name="Shiryaev A."/>
            <person name="Soop K."/>
            <person name="Spirin V."/>
            <person name="Szebenyi C."/>
            <person name="Tomsovsky M."/>
            <person name="Tulloss R.E."/>
            <person name="Uehling J."/>
            <person name="Grigoriev I.V."/>
            <person name="Vagvolgyi C."/>
            <person name="Papp T."/>
            <person name="Martin F.M."/>
            <person name="Miettinen O."/>
            <person name="Hibbett D.S."/>
            <person name="Nagy L.G."/>
        </authorList>
    </citation>
    <scope>NUCLEOTIDE SEQUENCE [LARGE SCALE GENOMIC DNA]</scope>
    <source>
        <strain evidence="2 3">FP101781</strain>
    </source>
</reference>
<proteinExistence type="predicted"/>
<name>A0A4Y7TV94_COPMI</name>
<sequence>MQARSNRTENAPRGTPEGDPRSHLISGRVQKHTISGRGGGLEQGLHPSRSEDAVQNGTFIATW</sequence>
<evidence type="ECO:0000313" key="3">
    <source>
        <dbReference type="Proteomes" id="UP000298030"/>
    </source>
</evidence>
<dbReference type="EMBL" id="QPFP01000003">
    <property type="protein sequence ID" value="TEB37798.1"/>
    <property type="molecule type" value="Genomic_DNA"/>
</dbReference>
<keyword evidence="3" id="KW-1185">Reference proteome</keyword>
<organism evidence="2 3">
    <name type="scientific">Coprinellus micaceus</name>
    <name type="common">Glistening ink-cap mushroom</name>
    <name type="synonym">Coprinus micaceus</name>
    <dbReference type="NCBI Taxonomy" id="71717"/>
    <lineage>
        <taxon>Eukaryota</taxon>
        <taxon>Fungi</taxon>
        <taxon>Dikarya</taxon>
        <taxon>Basidiomycota</taxon>
        <taxon>Agaricomycotina</taxon>
        <taxon>Agaricomycetes</taxon>
        <taxon>Agaricomycetidae</taxon>
        <taxon>Agaricales</taxon>
        <taxon>Agaricineae</taxon>
        <taxon>Psathyrellaceae</taxon>
        <taxon>Coprinellus</taxon>
    </lineage>
</organism>